<accession>A0A433CLE1</accession>
<evidence type="ECO:0000313" key="3">
    <source>
        <dbReference type="EMBL" id="RUP39262.1"/>
    </source>
</evidence>
<comment type="caution">
    <text evidence="3">The sequence shown here is derived from an EMBL/GenBank/DDBJ whole genome shotgun (WGS) entry which is preliminary data.</text>
</comment>
<keyword evidence="4" id="KW-1185">Reference proteome</keyword>
<evidence type="ECO:0000259" key="2">
    <source>
        <dbReference type="Pfam" id="PF25121"/>
    </source>
</evidence>
<feature type="compositionally biased region" description="Acidic residues" evidence="1">
    <location>
        <begin position="124"/>
        <end position="139"/>
    </location>
</feature>
<feature type="domain" description="ESF1 RRM" evidence="2">
    <location>
        <begin position="187"/>
        <end position="350"/>
    </location>
</feature>
<organism evidence="3 4">
    <name type="scientific">Jimgerdemannia flammicorona</name>
    <dbReference type="NCBI Taxonomy" id="994334"/>
    <lineage>
        <taxon>Eukaryota</taxon>
        <taxon>Fungi</taxon>
        <taxon>Fungi incertae sedis</taxon>
        <taxon>Mucoromycota</taxon>
        <taxon>Mucoromycotina</taxon>
        <taxon>Endogonomycetes</taxon>
        <taxon>Endogonales</taxon>
        <taxon>Endogonaceae</taxon>
        <taxon>Jimgerdemannia</taxon>
    </lineage>
</organism>
<dbReference type="PANTHER" id="PTHR12202">
    <property type="entry name" value="ESF1 HOMOLOG"/>
    <property type="match status" value="1"/>
</dbReference>
<reference evidence="3 4" key="1">
    <citation type="journal article" date="2018" name="New Phytol.">
        <title>Phylogenomics of Endogonaceae and evolution of mycorrhizas within Mucoromycota.</title>
        <authorList>
            <person name="Chang Y."/>
            <person name="Desiro A."/>
            <person name="Na H."/>
            <person name="Sandor L."/>
            <person name="Lipzen A."/>
            <person name="Clum A."/>
            <person name="Barry K."/>
            <person name="Grigoriev I.V."/>
            <person name="Martin F.M."/>
            <person name="Stajich J.E."/>
            <person name="Smith M.E."/>
            <person name="Bonito G."/>
            <person name="Spatafora J.W."/>
        </authorList>
    </citation>
    <scope>NUCLEOTIDE SEQUENCE [LARGE SCALE GENOMIC DNA]</scope>
    <source>
        <strain evidence="3 4">GMNB39</strain>
    </source>
</reference>
<dbReference type="Pfam" id="PF25121">
    <property type="entry name" value="RRM_ESF1"/>
    <property type="match status" value="1"/>
</dbReference>
<sequence>MSGKKTKLTQKKTTAGGTKKPQRNGNGSGGGPVTTDPRFAHVHRDPRFMRPRKQDTKVTIDKRFAQMLKKDFSDAPKVDRYGRKLQSQNTESELKRFYQIGNEDEDEEATDDDEDKTLEQLEKELEEDESNEEEEEEEGGTVYDPARGEGVISGSEDESEEESEDDVAANEDEVDPQEAIPMGDESRRLAVVNLDWDHVRAVDLFKIFNGFKPDGSVIRSVRVYPSEFGKERLAREEQEGPPREIFKAGRRKGGKVTNADTDDEDDEEEVTAKTIVKADEGEEFDMDALRKYQLDRLRYYYAVVECDTVATARVVYQACDGAEFERSANFFDMRYVPDGMDFEDEPRDEAHHAPENYRPVDFVTN</sequence>
<dbReference type="Proteomes" id="UP000268093">
    <property type="component" value="Unassembled WGS sequence"/>
</dbReference>
<dbReference type="AlphaFoldDB" id="A0A433CLE1"/>
<dbReference type="GO" id="GO:0006364">
    <property type="term" value="P:rRNA processing"/>
    <property type="evidence" value="ECO:0007669"/>
    <property type="project" value="InterPro"/>
</dbReference>
<dbReference type="InterPro" id="IPR056750">
    <property type="entry name" value="RRM_ESF1"/>
</dbReference>
<feature type="compositionally biased region" description="Acidic residues" evidence="1">
    <location>
        <begin position="155"/>
        <end position="176"/>
    </location>
</feature>
<feature type="compositionally biased region" description="Basic and acidic residues" evidence="1">
    <location>
        <begin position="38"/>
        <end position="82"/>
    </location>
</feature>
<dbReference type="InterPro" id="IPR039754">
    <property type="entry name" value="Esf1"/>
</dbReference>
<dbReference type="EMBL" id="RBNI01013002">
    <property type="protein sequence ID" value="RUP39262.1"/>
    <property type="molecule type" value="Genomic_DNA"/>
</dbReference>
<feature type="compositionally biased region" description="Basic residues" evidence="1">
    <location>
        <begin position="1"/>
        <end position="10"/>
    </location>
</feature>
<feature type="non-terminal residue" evidence="3">
    <location>
        <position position="365"/>
    </location>
</feature>
<evidence type="ECO:0000313" key="4">
    <source>
        <dbReference type="Proteomes" id="UP000268093"/>
    </source>
</evidence>
<dbReference type="GO" id="GO:0003723">
    <property type="term" value="F:RNA binding"/>
    <property type="evidence" value="ECO:0007669"/>
    <property type="project" value="TreeGrafter"/>
</dbReference>
<name>A0A433CLE1_9FUNG</name>
<gene>
    <name evidence="3" type="ORF">BC936DRAFT_138371</name>
</gene>
<feature type="region of interest" description="Disordered" evidence="1">
    <location>
        <begin position="249"/>
        <end position="268"/>
    </location>
</feature>
<dbReference type="PANTHER" id="PTHR12202:SF0">
    <property type="entry name" value="ESF1 HOMOLOG"/>
    <property type="match status" value="1"/>
</dbReference>
<feature type="region of interest" description="Disordered" evidence="1">
    <location>
        <begin position="1"/>
        <end position="184"/>
    </location>
</feature>
<protein>
    <recommendedName>
        <fullName evidence="2">ESF1 RRM domain-containing protein</fullName>
    </recommendedName>
</protein>
<dbReference type="OrthoDB" id="431825at2759"/>
<proteinExistence type="predicted"/>
<evidence type="ECO:0000256" key="1">
    <source>
        <dbReference type="SAM" id="MobiDB-lite"/>
    </source>
</evidence>
<feature type="region of interest" description="Disordered" evidence="1">
    <location>
        <begin position="346"/>
        <end position="365"/>
    </location>
</feature>
<feature type="compositionally biased region" description="Acidic residues" evidence="1">
    <location>
        <begin position="102"/>
        <end position="116"/>
    </location>
</feature>